<evidence type="ECO:0000313" key="5">
    <source>
        <dbReference type="Proteomes" id="UP000626554"/>
    </source>
</evidence>
<gene>
    <name evidence="4" type="ORF">HW556_02055</name>
</gene>
<evidence type="ECO:0000256" key="2">
    <source>
        <dbReference type="SAM" id="SignalP"/>
    </source>
</evidence>
<organism evidence="4 5">
    <name type="scientific">Hymenobacter terrestris</name>
    <dbReference type="NCBI Taxonomy" id="2748310"/>
    <lineage>
        <taxon>Bacteria</taxon>
        <taxon>Pseudomonadati</taxon>
        <taxon>Bacteroidota</taxon>
        <taxon>Cytophagia</taxon>
        <taxon>Cytophagales</taxon>
        <taxon>Hymenobacteraceae</taxon>
        <taxon>Hymenobacter</taxon>
    </lineage>
</organism>
<keyword evidence="2" id="KW-0732">Signal</keyword>
<feature type="domain" description="DUF6799" evidence="3">
    <location>
        <begin position="24"/>
        <end position="83"/>
    </location>
</feature>
<feature type="compositionally biased region" description="Basic residues" evidence="1">
    <location>
        <begin position="114"/>
        <end position="131"/>
    </location>
</feature>
<feature type="signal peptide" evidence="2">
    <location>
        <begin position="1"/>
        <end position="20"/>
    </location>
</feature>
<feature type="chain" id="PRO_5046836609" description="DUF6799 domain-containing protein" evidence="2">
    <location>
        <begin position="21"/>
        <end position="131"/>
    </location>
</feature>
<dbReference type="Proteomes" id="UP000626554">
    <property type="component" value="Unassembled WGS sequence"/>
</dbReference>
<sequence>MRFCLLLLACFLLLPNLAAAQANDGFQRRDGTMFIVRNGELRPMSRDVQLPNGRRVTRDGWVVERDGRRTELRDGQGCTMLGEAARTESDSRGRLVLHGPGNTQPGPSGFWSGKKWKSKGKGKHKRKRDDD</sequence>
<dbReference type="RefSeq" id="WP_176897503.1">
    <property type="nucleotide sequence ID" value="NZ_JABKAV010000003.1"/>
</dbReference>
<dbReference type="EMBL" id="JABKAV010000003">
    <property type="protein sequence ID" value="NVO83655.1"/>
    <property type="molecule type" value="Genomic_DNA"/>
</dbReference>
<feature type="region of interest" description="Disordered" evidence="1">
    <location>
        <begin position="85"/>
        <end position="131"/>
    </location>
</feature>
<evidence type="ECO:0000256" key="1">
    <source>
        <dbReference type="SAM" id="MobiDB-lite"/>
    </source>
</evidence>
<dbReference type="Pfam" id="PF20606">
    <property type="entry name" value="DUF6799"/>
    <property type="match status" value="1"/>
</dbReference>
<comment type="caution">
    <text evidence="4">The sequence shown here is derived from an EMBL/GenBank/DDBJ whole genome shotgun (WGS) entry which is preliminary data.</text>
</comment>
<reference evidence="4 5" key="1">
    <citation type="submission" date="2020-05" db="EMBL/GenBank/DDBJ databases">
        <title>Hymenobacter terrestris sp. nov. and Hymenobacter lapidiphilus sp. nov., isolated from regoliths in Antarctica.</title>
        <authorList>
            <person name="Sedlacek I."/>
            <person name="Pantucek R."/>
            <person name="Zeman M."/>
            <person name="Holochova P."/>
            <person name="Kralova S."/>
            <person name="Stankova E."/>
            <person name="Sedo O."/>
            <person name="Micenkova L."/>
            <person name="Svec P."/>
            <person name="Gupta V."/>
            <person name="Sood U."/>
            <person name="Korpole U.S."/>
            <person name="Lal R."/>
        </authorList>
    </citation>
    <scope>NUCLEOTIDE SEQUENCE [LARGE SCALE GENOMIC DNA]</scope>
    <source>
        <strain evidence="4 5">P5252</strain>
    </source>
</reference>
<evidence type="ECO:0000259" key="3">
    <source>
        <dbReference type="Pfam" id="PF20606"/>
    </source>
</evidence>
<evidence type="ECO:0000313" key="4">
    <source>
        <dbReference type="EMBL" id="NVO83655.1"/>
    </source>
</evidence>
<dbReference type="InterPro" id="IPR046478">
    <property type="entry name" value="DUF6799"/>
</dbReference>
<proteinExistence type="predicted"/>
<name>A0ABX2PZW0_9BACT</name>
<accession>A0ABX2PZW0</accession>
<keyword evidence="5" id="KW-1185">Reference proteome</keyword>
<protein>
    <recommendedName>
        <fullName evidence="3">DUF6799 domain-containing protein</fullName>
    </recommendedName>
</protein>